<dbReference type="InterPro" id="IPR018392">
    <property type="entry name" value="LysM"/>
</dbReference>
<dbReference type="SUPFAM" id="SSF54106">
    <property type="entry name" value="LysM domain"/>
    <property type="match status" value="1"/>
</dbReference>
<sequence>MMIVPTTWCSGRIAFQEVQLKGDWLKSKTITLYARAFGVIDMHKSGNSERDETERRLRERLQAITLTSSAQKHRDNLEHKRLKASKKSRRKRDKTKEPDSTGLKKPSGKATTTATGLLSNQIEEYQVQPGDTLTSVAARFDLTPSELCRINRLFCRSLFPGQLIKIPKVAADVPDQTKDPNTSVDDAQLKRDNNQSSDDIRATGCLKITDDGTDLAEQISSQERNDGDEKVRSLRAPEDANSTEADKVSVQSDESSELEDTSESVSRVGFSRACTHCFTLKAK</sequence>
<keyword evidence="4" id="KW-1185">Reference proteome</keyword>
<dbReference type="EMBL" id="UZAN01044051">
    <property type="protein sequence ID" value="VDP79925.1"/>
    <property type="molecule type" value="Genomic_DNA"/>
</dbReference>
<dbReference type="PROSITE" id="PS51782">
    <property type="entry name" value="LYSM"/>
    <property type="match status" value="1"/>
</dbReference>
<feature type="compositionally biased region" description="Basic and acidic residues" evidence="1">
    <location>
        <begin position="223"/>
        <end position="238"/>
    </location>
</feature>
<dbReference type="AlphaFoldDB" id="A0A183AJ77"/>
<dbReference type="WBParaSite" id="ECPE_0000702601-mRNA-1">
    <property type="protein sequence ID" value="ECPE_0000702601-mRNA-1"/>
    <property type="gene ID" value="ECPE_0000702601"/>
</dbReference>
<evidence type="ECO:0000313" key="4">
    <source>
        <dbReference type="Proteomes" id="UP000272942"/>
    </source>
</evidence>
<evidence type="ECO:0000313" key="5">
    <source>
        <dbReference type="WBParaSite" id="ECPE_0000702601-mRNA-1"/>
    </source>
</evidence>
<dbReference type="Proteomes" id="UP000272942">
    <property type="component" value="Unassembled WGS sequence"/>
</dbReference>
<evidence type="ECO:0000313" key="3">
    <source>
        <dbReference type="EMBL" id="VDP79925.1"/>
    </source>
</evidence>
<dbReference type="OrthoDB" id="26679at2759"/>
<dbReference type="InterPro" id="IPR036779">
    <property type="entry name" value="LysM_dom_sf"/>
</dbReference>
<feature type="region of interest" description="Disordered" evidence="1">
    <location>
        <begin position="173"/>
        <end position="267"/>
    </location>
</feature>
<evidence type="ECO:0000259" key="2">
    <source>
        <dbReference type="PROSITE" id="PS51782"/>
    </source>
</evidence>
<dbReference type="Pfam" id="PF01476">
    <property type="entry name" value="LysM"/>
    <property type="match status" value="1"/>
</dbReference>
<evidence type="ECO:0000256" key="1">
    <source>
        <dbReference type="SAM" id="MobiDB-lite"/>
    </source>
</evidence>
<dbReference type="Gene3D" id="3.10.350.10">
    <property type="entry name" value="LysM domain"/>
    <property type="match status" value="1"/>
</dbReference>
<dbReference type="SMART" id="SM00257">
    <property type="entry name" value="LysM"/>
    <property type="match status" value="1"/>
</dbReference>
<proteinExistence type="predicted"/>
<name>A0A183AJ77_9TREM</name>
<organism evidence="5">
    <name type="scientific">Echinostoma caproni</name>
    <dbReference type="NCBI Taxonomy" id="27848"/>
    <lineage>
        <taxon>Eukaryota</taxon>
        <taxon>Metazoa</taxon>
        <taxon>Spiralia</taxon>
        <taxon>Lophotrochozoa</taxon>
        <taxon>Platyhelminthes</taxon>
        <taxon>Trematoda</taxon>
        <taxon>Digenea</taxon>
        <taxon>Plagiorchiida</taxon>
        <taxon>Echinostomata</taxon>
        <taxon>Echinostomatoidea</taxon>
        <taxon>Echinostomatidae</taxon>
        <taxon>Echinostoma</taxon>
    </lineage>
</organism>
<dbReference type="CDD" id="cd00118">
    <property type="entry name" value="LysM"/>
    <property type="match status" value="1"/>
</dbReference>
<protein>
    <submittedName>
        <fullName evidence="5">LysM domain-containing protein</fullName>
    </submittedName>
</protein>
<reference evidence="5" key="1">
    <citation type="submission" date="2016-06" db="UniProtKB">
        <authorList>
            <consortium name="WormBaseParasite"/>
        </authorList>
    </citation>
    <scope>IDENTIFICATION</scope>
</reference>
<feature type="domain" description="LysM" evidence="2">
    <location>
        <begin position="123"/>
        <end position="166"/>
    </location>
</feature>
<feature type="compositionally biased region" description="Basic residues" evidence="1">
    <location>
        <begin position="80"/>
        <end position="93"/>
    </location>
</feature>
<feature type="compositionally biased region" description="Basic and acidic residues" evidence="1">
    <location>
        <begin position="187"/>
        <end position="201"/>
    </location>
</feature>
<reference evidence="3 4" key="2">
    <citation type="submission" date="2018-11" db="EMBL/GenBank/DDBJ databases">
        <authorList>
            <consortium name="Pathogen Informatics"/>
        </authorList>
    </citation>
    <scope>NUCLEOTIDE SEQUENCE [LARGE SCALE GENOMIC DNA]</scope>
    <source>
        <strain evidence="3 4">Egypt</strain>
    </source>
</reference>
<feature type="region of interest" description="Disordered" evidence="1">
    <location>
        <begin position="69"/>
        <end position="113"/>
    </location>
</feature>
<accession>A0A183AJ77</accession>
<gene>
    <name evidence="3" type="ORF">ECPE_LOCUS7012</name>
</gene>